<protein>
    <submittedName>
        <fullName evidence="8">MFS transporter</fullName>
    </submittedName>
</protein>
<evidence type="ECO:0000256" key="6">
    <source>
        <dbReference type="SAM" id="MobiDB-lite"/>
    </source>
</evidence>
<evidence type="ECO:0000256" key="3">
    <source>
        <dbReference type="ARBA" id="ARBA00022692"/>
    </source>
</evidence>
<comment type="similarity">
    <text evidence="2">Belongs to the major facilitator superfamily. Nitrate/nitrite porter (TC 2.A.1.8) family.</text>
</comment>
<feature type="transmembrane region" description="Helical" evidence="7">
    <location>
        <begin position="359"/>
        <end position="380"/>
    </location>
</feature>
<proteinExistence type="inferred from homology"/>
<dbReference type="InterPro" id="IPR011701">
    <property type="entry name" value="MFS"/>
</dbReference>
<evidence type="ECO:0000256" key="2">
    <source>
        <dbReference type="ARBA" id="ARBA00008432"/>
    </source>
</evidence>
<feature type="transmembrane region" description="Helical" evidence="7">
    <location>
        <begin position="184"/>
        <end position="207"/>
    </location>
</feature>
<feature type="transmembrane region" description="Helical" evidence="7">
    <location>
        <begin position="159"/>
        <end position="178"/>
    </location>
</feature>
<dbReference type="RefSeq" id="WP_284327327.1">
    <property type="nucleotide sequence ID" value="NZ_BSUN01000001.1"/>
</dbReference>
<name>A0ABQ6IA17_9MICO</name>
<dbReference type="Gene3D" id="1.20.1250.20">
    <property type="entry name" value="MFS general substrate transporter like domains"/>
    <property type="match status" value="1"/>
</dbReference>
<feature type="transmembrane region" description="Helical" evidence="7">
    <location>
        <begin position="386"/>
        <end position="406"/>
    </location>
</feature>
<accession>A0ABQ6IA17</accession>
<feature type="transmembrane region" description="Helical" evidence="7">
    <location>
        <begin position="242"/>
        <end position="273"/>
    </location>
</feature>
<evidence type="ECO:0000256" key="4">
    <source>
        <dbReference type="ARBA" id="ARBA00022989"/>
    </source>
</evidence>
<feature type="transmembrane region" description="Helical" evidence="7">
    <location>
        <begin position="219"/>
        <end position="236"/>
    </location>
</feature>
<feature type="transmembrane region" description="Helical" evidence="7">
    <location>
        <begin position="436"/>
        <end position="457"/>
    </location>
</feature>
<evidence type="ECO:0000256" key="7">
    <source>
        <dbReference type="SAM" id="Phobius"/>
    </source>
</evidence>
<dbReference type="InterPro" id="IPR036259">
    <property type="entry name" value="MFS_trans_sf"/>
</dbReference>
<feature type="transmembrane region" description="Helical" evidence="7">
    <location>
        <begin position="294"/>
        <end position="315"/>
    </location>
</feature>
<evidence type="ECO:0000313" key="8">
    <source>
        <dbReference type="EMBL" id="GMA34296.1"/>
    </source>
</evidence>
<dbReference type="InterPro" id="IPR044772">
    <property type="entry name" value="NO3_transporter"/>
</dbReference>
<comment type="subcellular location">
    <subcellularLocation>
        <location evidence="1">Membrane</location>
        <topology evidence="1">Multi-pass membrane protein</topology>
    </subcellularLocation>
</comment>
<gene>
    <name evidence="8" type="primary">narU</name>
    <name evidence="8" type="ORF">GCM10025876_05000</name>
</gene>
<sequence>MRRVRKIADAERSRADGGPDIHHTRNPGEGSCPYRTGKIRQHPQAVEPGVIGKGRWIERWTPEDTVFWEAKGKAIAFRNLIFSIVAEHIGFSIWMLWSIVVVRMYGTFDDAGTLVTAGANGWALTAEQGLTLLAVASGVGAFLRIPYTFAVPVFGGRNWTVISALLLIIPTAGLAWVVERPDTSFGVLVAIAATAGFGGGNFASSMSNITFFYPDKEKGWALGLNAAGGNIGVAVAQKLVPVVIGIGGVGLAMAGLVYLPLAVIAAVLAFVFMDNLREAKADPKPTGRSLRHPHTWLMAFLYVGTFGSFIGYSAAFPTLLTVVFDRADIALGWGFLGALLGSLARPYGGRLADRFGGSIITACAFVLMACAGWCAVLGVQGENLPLFFVAFLALFLITGLGNGSTYRMIPSIFNRLRDADGEPDDARILDFKRQSAGAVGIISAVGAFGGFAIPFVYKWSRESFEGSIVPALQIYIGVFLLMAALTWVFYLRKGARMQGV</sequence>
<dbReference type="Proteomes" id="UP001157125">
    <property type="component" value="Unassembled WGS sequence"/>
</dbReference>
<feature type="transmembrane region" description="Helical" evidence="7">
    <location>
        <begin position="80"/>
        <end position="100"/>
    </location>
</feature>
<feature type="compositionally biased region" description="Basic and acidic residues" evidence="6">
    <location>
        <begin position="1"/>
        <end position="23"/>
    </location>
</feature>
<feature type="region of interest" description="Disordered" evidence="6">
    <location>
        <begin position="1"/>
        <end position="39"/>
    </location>
</feature>
<keyword evidence="3 7" id="KW-0812">Transmembrane</keyword>
<keyword evidence="9" id="KW-1185">Reference proteome</keyword>
<reference evidence="9" key="1">
    <citation type="journal article" date="2019" name="Int. J. Syst. Evol. Microbiol.">
        <title>The Global Catalogue of Microorganisms (GCM) 10K type strain sequencing project: providing services to taxonomists for standard genome sequencing and annotation.</title>
        <authorList>
            <consortium name="The Broad Institute Genomics Platform"/>
            <consortium name="The Broad Institute Genome Sequencing Center for Infectious Disease"/>
            <person name="Wu L."/>
            <person name="Ma J."/>
        </authorList>
    </citation>
    <scope>NUCLEOTIDE SEQUENCE [LARGE SCALE GENOMIC DNA]</scope>
    <source>
        <strain evidence="9">NBRC 112299</strain>
    </source>
</reference>
<dbReference type="CDD" id="cd17341">
    <property type="entry name" value="MFS_NRT2_like"/>
    <property type="match status" value="1"/>
</dbReference>
<dbReference type="EMBL" id="BSUN01000001">
    <property type="protein sequence ID" value="GMA34296.1"/>
    <property type="molecule type" value="Genomic_DNA"/>
</dbReference>
<comment type="caution">
    <text evidence="8">The sequence shown here is derived from an EMBL/GenBank/DDBJ whole genome shotgun (WGS) entry which is preliminary data.</text>
</comment>
<evidence type="ECO:0000313" key="9">
    <source>
        <dbReference type="Proteomes" id="UP001157125"/>
    </source>
</evidence>
<dbReference type="PANTHER" id="PTHR23515">
    <property type="entry name" value="HIGH-AFFINITY NITRATE TRANSPORTER 2.3"/>
    <property type="match status" value="1"/>
</dbReference>
<feature type="transmembrane region" description="Helical" evidence="7">
    <location>
        <begin position="472"/>
        <end position="491"/>
    </location>
</feature>
<dbReference type="Pfam" id="PF07690">
    <property type="entry name" value="MFS_1"/>
    <property type="match status" value="1"/>
</dbReference>
<dbReference type="SUPFAM" id="SSF103473">
    <property type="entry name" value="MFS general substrate transporter"/>
    <property type="match status" value="1"/>
</dbReference>
<keyword evidence="4 7" id="KW-1133">Transmembrane helix</keyword>
<organism evidence="8 9">
    <name type="scientific">Demequina litorisediminis</name>
    <dbReference type="NCBI Taxonomy" id="1849022"/>
    <lineage>
        <taxon>Bacteria</taxon>
        <taxon>Bacillati</taxon>
        <taxon>Actinomycetota</taxon>
        <taxon>Actinomycetes</taxon>
        <taxon>Micrococcales</taxon>
        <taxon>Demequinaceae</taxon>
        <taxon>Demequina</taxon>
    </lineage>
</organism>
<evidence type="ECO:0000256" key="5">
    <source>
        <dbReference type="ARBA" id="ARBA00023136"/>
    </source>
</evidence>
<keyword evidence="5 7" id="KW-0472">Membrane</keyword>
<feature type="transmembrane region" description="Helical" evidence="7">
    <location>
        <begin position="129"/>
        <end position="147"/>
    </location>
</feature>
<evidence type="ECO:0000256" key="1">
    <source>
        <dbReference type="ARBA" id="ARBA00004141"/>
    </source>
</evidence>
<feature type="transmembrane region" description="Helical" evidence="7">
    <location>
        <begin position="327"/>
        <end position="347"/>
    </location>
</feature>